<evidence type="ECO:0000313" key="8">
    <source>
        <dbReference type="EMBL" id="GGE07570.1"/>
    </source>
</evidence>
<gene>
    <name evidence="8" type="ORF">GCM10010831_06420</name>
</gene>
<dbReference type="GO" id="GO:0019867">
    <property type="term" value="C:outer membrane"/>
    <property type="evidence" value="ECO:0007669"/>
    <property type="project" value="InterPro"/>
</dbReference>
<organism evidence="8 9">
    <name type="scientific">Psychroflexus salis</name>
    <dbReference type="NCBI Taxonomy" id="1526574"/>
    <lineage>
        <taxon>Bacteria</taxon>
        <taxon>Pseudomonadati</taxon>
        <taxon>Bacteroidota</taxon>
        <taxon>Flavobacteriia</taxon>
        <taxon>Flavobacteriales</taxon>
        <taxon>Flavobacteriaceae</taxon>
        <taxon>Psychroflexus</taxon>
    </lineage>
</organism>
<evidence type="ECO:0000256" key="5">
    <source>
        <dbReference type="ARBA" id="ARBA00023237"/>
    </source>
</evidence>
<keyword evidence="9" id="KW-1185">Reference proteome</keyword>
<evidence type="ECO:0000313" key="9">
    <source>
        <dbReference type="Proteomes" id="UP000599688"/>
    </source>
</evidence>
<dbReference type="Gene3D" id="3.10.20.310">
    <property type="entry name" value="membrane protein fhac"/>
    <property type="match status" value="1"/>
</dbReference>
<evidence type="ECO:0000256" key="1">
    <source>
        <dbReference type="ARBA" id="ARBA00004370"/>
    </source>
</evidence>
<dbReference type="AlphaFoldDB" id="A0A916ZQ52"/>
<evidence type="ECO:0000256" key="2">
    <source>
        <dbReference type="ARBA" id="ARBA00022692"/>
    </source>
</evidence>
<dbReference type="InterPro" id="IPR039910">
    <property type="entry name" value="D15-like"/>
</dbReference>
<dbReference type="Gene3D" id="2.40.160.50">
    <property type="entry name" value="membrane protein fhac: a member of the omp85/tpsb transporter family"/>
    <property type="match status" value="1"/>
</dbReference>
<dbReference type="Pfam" id="PF01103">
    <property type="entry name" value="Omp85"/>
    <property type="match status" value="1"/>
</dbReference>
<feature type="domain" description="POTRA" evidence="7">
    <location>
        <begin position="13"/>
        <end position="154"/>
    </location>
</feature>
<comment type="caution">
    <text evidence="8">The sequence shown here is derived from an EMBL/GenBank/DDBJ whole genome shotgun (WGS) entry which is preliminary data.</text>
</comment>
<accession>A0A916ZQ52</accession>
<dbReference type="Pfam" id="PF07244">
    <property type="entry name" value="POTRA"/>
    <property type="match status" value="1"/>
</dbReference>
<keyword evidence="3" id="KW-0732">Signal</keyword>
<evidence type="ECO:0000256" key="4">
    <source>
        <dbReference type="ARBA" id="ARBA00023136"/>
    </source>
</evidence>
<dbReference type="InterPro" id="IPR000184">
    <property type="entry name" value="Bac_surfAg_D15"/>
</dbReference>
<evidence type="ECO:0000259" key="6">
    <source>
        <dbReference type="Pfam" id="PF01103"/>
    </source>
</evidence>
<name>A0A916ZQ52_9FLAO</name>
<evidence type="ECO:0000259" key="7">
    <source>
        <dbReference type="Pfam" id="PF07244"/>
    </source>
</evidence>
<evidence type="ECO:0000256" key="3">
    <source>
        <dbReference type="ARBA" id="ARBA00022729"/>
    </source>
</evidence>
<proteinExistence type="predicted"/>
<feature type="domain" description="Bacterial surface antigen (D15)" evidence="6">
    <location>
        <begin position="467"/>
        <end position="806"/>
    </location>
</feature>
<dbReference type="Proteomes" id="UP000599688">
    <property type="component" value="Unassembled WGS sequence"/>
</dbReference>
<dbReference type="PANTHER" id="PTHR12815:SF47">
    <property type="entry name" value="TRANSLOCATION AND ASSEMBLY MODULE SUBUNIT TAMA"/>
    <property type="match status" value="1"/>
</dbReference>
<keyword evidence="5" id="KW-0998">Cell outer membrane</keyword>
<keyword evidence="4" id="KW-0472">Membrane</keyword>
<comment type="subcellular location">
    <subcellularLocation>
        <location evidence="1">Membrane</location>
    </subcellularLocation>
</comment>
<dbReference type="InterPro" id="IPR010827">
    <property type="entry name" value="BamA/TamA_POTRA"/>
</dbReference>
<keyword evidence="2" id="KW-0812">Transmembrane</keyword>
<reference evidence="8 9" key="1">
    <citation type="journal article" date="2014" name="Int. J. Syst. Evol. Microbiol.">
        <title>Complete genome sequence of Corynebacterium casei LMG S-19264T (=DSM 44701T), isolated from a smear-ripened cheese.</title>
        <authorList>
            <consortium name="US DOE Joint Genome Institute (JGI-PGF)"/>
            <person name="Walter F."/>
            <person name="Albersmeier A."/>
            <person name="Kalinowski J."/>
            <person name="Ruckert C."/>
        </authorList>
    </citation>
    <scope>NUCLEOTIDE SEQUENCE [LARGE SCALE GENOMIC DNA]</scope>
    <source>
        <strain evidence="8 9">CGMCC 1.12925</strain>
    </source>
</reference>
<dbReference type="EMBL" id="BMGL01000003">
    <property type="protein sequence ID" value="GGE07570.1"/>
    <property type="molecule type" value="Genomic_DNA"/>
</dbReference>
<protein>
    <submittedName>
        <fullName evidence="8">Membrane protein</fullName>
    </submittedName>
</protein>
<sequence>MKRVKKDEQLLVESLVIENNEPTRKKNLLNLLKQEPNGKLLGIPVKLHIFNLAKPEPKETFTNWMLKKPNRKKRMYDFFSKKQVANIQTAYVGIQNSIKKVGEKPAIYNEESSQESANRLQSWFWNHGWFNAKVDYTKTDTSNPKKTKIEYQISTGKPYAIGKIESEIQSPAIDSIYQSHLHETYLKKDKQYNTDDFNAERDRITNLLRNNGVYYFDREKIEFEADTLNTNQHVNLNLKIGNRIIRNRENDSLTTEAFKINRISEVNIFTNYDALNRDAIVTDSIHFKKIKVFSFGQLKYKPKVLADAIFIEQGKVFREIDRNRTFNRISDLRVFKYPNIQYQVDPRDPKKEDLIANVFLTPRDKFGYTISTDVSQSNIMDIGIGFNTSLLVRNVFRGAEVLEISGRGIIGSSKDAASASSQFFNINEIGANVRLSWPKIAFPIQTSSIINKTMSPFTSLGFGFSSQRNIGLDRRNFTGSFNYRWKPRKQVTNQLDLINVQFVNNLNVENYFRVFGNSFLQINNLALANRNQLNNDFFETNTAGEEQLRIPTGTDGFINAIQNDQNLVLDAEEQKQASSIIERKDRLTENNLIIATNYAYDYSNRTGINDHNFYQIRTRLELAGNILSSLGKALNLERNTNDKFNLFGVQFSQYVKTEVNYIKHWDLGKKKVIATRSYIGAAIPYGNANSIPFIRSFFAGGPNDNRGWQPYDLGPGRTGGANDFNEANFKLAFNAEYRFNLFGSLNSVFFVDAGNIWNLWDNVSDTDATFNGLESLKDLSIGSGFGLRYDLSFFVIRLDLGFKTYEPGITGNQWFQNYNFANVVYNFGINYPF</sequence>
<dbReference type="PANTHER" id="PTHR12815">
    <property type="entry name" value="SORTING AND ASSEMBLY MACHINERY SAMM50 PROTEIN FAMILY MEMBER"/>
    <property type="match status" value="1"/>
</dbReference>